<dbReference type="CDD" id="cd03418">
    <property type="entry name" value="GRX_GRXb_1_3_like"/>
    <property type="match status" value="1"/>
</dbReference>
<dbReference type="InterPro" id="IPR014025">
    <property type="entry name" value="Glutaredoxin_subgr"/>
</dbReference>
<evidence type="ECO:0000256" key="2">
    <source>
        <dbReference type="ARBA" id="ARBA00022448"/>
    </source>
</evidence>
<evidence type="ECO:0000256" key="3">
    <source>
        <dbReference type="ARBA" id="ARBA00022982"/>
    </source>
</evidence>
<evidence type="ECO:0000313" key="9">
    <source>
        <dbReference type="Proteomes" id="UP000295707"/>
    </source>
</evidence>
<dbReference type="InterPro" id="IPR011767">
    <property type="entry name" value="GLR_AS"/>
</dbReference>
<dbReference type="InterPro" id="IPR002109">
    <property type="entry name" value="Glutaredoxin"/>
</dbReference>
<comment type="caution">
    <text evidence="8">The sequence shown here is derived from an EMBL/GenBank/DDBJ whole genome shotgun (WGS) entry which is preliminary data.</text>
</comment>
<comment type="function">
    <text evidence="6">Has a glutathione-disulfide oxidoreductase activity in the presence of NADPH and glutathione reductase. Reduces low molecular weight disulfides and proteins.</text>
</comment>
<sequence>MSEVIMYCTRFCPYCTSAERLLGSKGVEIRKIPVGGDQSLWEEMERLTGRNTVPQIFIGDYHVGGYDDLAALERDGELDPLLEPVLGTNRA</sequence>
<dbReference type="PROSITE" id="PS00195">
    <property type="entry name" value="GLUTAREDOXIN_1"/>
    <property type="match status" value="1"/>
</dbReference>
<accession>A0A4R1HD15</accession>
<name>A0A4R1HD15_9GAMM</name>
<dbReference type="GO" id="GO:0045454">
    <property type="term" value="P:cell redox homeostasis"/>
    <property type="evidence" value="ECO:0007669"/>
    <property type="project" value="InterPro"/>
</dbReference>
<keyword evidence="4" id="KW-1015">Disulfide bond</keyword>
<comment type="similarity">
    <text evidence="1 6">Belongs to the glutaredoxin family.</text>
</comment>
<evidence type="ECO:0000313" key="8">
    <source>
        <dbReference type="EMBL" id="TCK18483.1"/>
    </source>
</evidence>
<dbReference type="PANTHER" id="PTHR45694:SF18">
    <property type="entry name" value="GLUTAREDOXIN-1-RELATED"/>
    <property type="match status" value="1"/>
</dbReference>
<proteinExistence type="inferred from homology"/>
<dbReference type="RefSeq" id="WP_132972344.1">
    <property type="nucleotide sequence ID" value="NZ_SMFX01000001.1"/>
</dbReference>
<protein>
    <recommendedName>
        <fullName evidence="6">Glutaredoxin</fullName>
    </recommendedName>
</protein>
<feature type="domain" description="Glutaredoxin" evidence="7">
    <location>
        <begin position="4"/>
        <end position="63"/>
    </location>
</feature>
<dbReference type="OrthoDB" id="9814618at2"/>
<dbReference type="InterPro" id="IPR036249">
    <property type="entry name" value="Thioredoxin-like_sf"/>
</dbReference>
<gene>
    <name evidence="8" type="ORF">DFR30_1761</name>
</gene>
<dbReference type="GO" id="GO:0005737">
    <property type="term" value="C:cytoplasm"/>
    <property type="evidence" value="ECO:0007669"/>
    <property type="project" value="TreeGrafter"/>
</dbReference>
<evidence type="ECO:0000259" key="7">
    <source>
        <dbReference type="Pfam" id="PF00462"/>
    </source>
</evidence>
<dbReference type="NCBIfam" id="TIGR02181">
    <property type="entry name" value="GRX_bact"/>
    <property type="match status" value="1"/>
</dbReference>
<keyword evidence="6" id="KW-0963">Cytoplasm</keyword>
<organism evidence="8 9">
    <name type="scientific">Thiogranum longum</name>
    <dbReference type="NCBI Taxonomy" id="1537524"/>
    <lineage>
        <taxon>Bacteria</taxon>
        <taxon>Pseudomonadati</taxon>
        <taxon>Pseudomonadota</taxon>
        <taxon>Gammaproteobacteria</taxon>
        <taxon>Chromatiales</taxon>
        <taxon>Ectothiorhodospiraceae</taxon>
        <taxon>Thiogranum</taxon>
    </lineage>
</organism>
<dbReference type="InterPro" id="IPR011900">
    <property type="entry name" value="GRX_bact"/>
</dbReference>
<dbReference type="Gene3D" id="3.40.30.10">
    <property type="entry name" value="Glutaredoxin"/>
    <property type="match status" value="1"/>
</dbReference>
<evidence type="ECO:0000256" key="5">
    <source>
        <dbReference type="ARBA" id="ARBA00023284"/>
    </source>
</evidence>
<dbReference type="PANTHER" id="PTHR45694">
    <property type="entry name" value="GLUTAREDOXIN 2"/>
    <property type="match status" value="1"/>
</dbReference>
<dbReference type="SUPFAM" id="SSF52833">
    <property type="entry name" value="Thioredoxin-like"/>
    <property type="match status" value="1"/>
</dbReference>
<reference evidence="8 9" key="1">
    <citation type="submission" date="2019-03" db="EMBL/GenBank/DDBJ databases">
        <title>Genomic Encyclopedia of Type Strains, Phase IV (KMG-IV): sequencing the most valuable type-strain genomes for metagenomic binning, comparative biology and taxonomic classification.</title>
        <authorList>
            <person name="Goeker M."/>
        </authorList>
    </citation>
    <scope>NUCLEOTIDE SEQUENCE [LARGE SCALE GENOMIC DNA]</scope>
    <source>
        <strain evidence="8 9">DSM 19610</strain>
    </source>
</reference>
<keyword evidence="3 6" id="KW-0249">Electron transport</keyword>
<keyword evidence="2 6" id="KW-0813">Transport</keyword>
<dbReference type="GO" id="GO:0034599">
    <property type="term" value="P:cellular response to oxidative stress"/>
    <property type="evidence" value="ECO:0007669"/>
    <property type="project" value="TreeGrafter"/>
</dbReference>
<evidence type="ECO:0000256" key="4">
    <source>
        <dbReference type="ARBA" id="ARBA00023157"/>
    </source>
</evidence>
<dbReference type="Proteomes" id="UP000295707">
    <property type="component" value="Unassembled WGS sequence"/>
</dbReference>
<dbReference type="GO" id="GO:0015038">
    <property type="term" value="F:glutathione disulfide oxidoreductase activity"/>
    <property type="evidence" value="ECO:0007669"/>
    <property type="project" value="UniProtKB-UniRule"/>
</dbReference>
<evidence type="ECO:0000256" key="1">
    <source>
        <dbReference type="ARBA" id="ARBA00007787"/>
    </source>
</evidence>
<keyword evidence="9" id="KW-1185">Reference proteome</keyword>
<evidence type="ECO:0000256" key="6">
    <source>
        <dbReference type="RuleBase" id="RU364065"/>
    </source>
</evidence>
<dbReference type="AlphaFoldDB" id="A0A4R1HD15"/>
<keyword evidence="5 6" id="KW-0676">Redox-active center</keyword>
<dbReference type="EMBL" id="SMFX01000001">
    <property type="protein sequence ID" value="TCK18483.1"/>
    <property type="molecule type" value="Genomic_DNA"/>
</dbReference>
<dbReference type="PRINTS" id="PR00160">
    <property type="entry name" value="GLUTAREDOXIN"/>
</dbReference>
<dbReference type="PROSITE" id="PS51354">
    <property type="entry name" value="GLUTAREDOXIN_2"/>
    <property type="match status" value="1"/>
</dbReference>
<dbReference type="Pfam" id="PF00462">
    <property type="entry name" value="Glutaredoxin"/>
    <property type="match status" value="1"/>
</dbReference>